<reference evidence="2 3" key="2">
    <citation type="journal article" date="2015" name="Stand. Genomic Sci.">
        <title>High quality draft genomic sequence of Flavobacterium enshiense DK69(T) and comparison among Flavobacterium genomes.</title>
        <authorList>
            <person name="Zeng Z."/>
            <person name="Chen C."/>
            <person name="Du H."/>
            <person name="Wang G."/>
            <person name="Li M."/>
        </authorList>
    </citation>
    <scope>NUCLEOTIDE SEQUENCE [LARGE SCALE GENOMIC DNA]</scope>
    <source>
        <strain evidence="2 3">DK69</strain>
    </source>
</reference>
<feature type="chain" id="PRO_5002003730" description="Tetratricopeptide repeat protein" evidence="1">
    <location>
        <begin position="19"/>
        <end position="212"/>
    </location>
</feature>
<name>A0A0A2N0Z7_9FLAO</name>
<dbReference type="AlphaFoldDB" id="A0A0A2N0Z7"/>
<feature type="signal peptide" evidence="1">
    <location>
        <begin position="1"/>
        <end position="18"/>
    </location>
</feature>
<evidence type="ECO:0000256" key="1">
    <source>
        <dbReference type="SAM" id="SignalP"/>
    </source>
</evidence>
<evidence type="ECO:0008006" key="4">
    <source>
        <dbReference type="Google" id="ProtNLM"/>
    </source>
</evidence>
<proteinExistence type="predicted"/>
<sequence length="212" mass="23556">MTRIITSLVLFICSWAFSQSSATSSPYEQGMGKAMGLWKEGKSAEATAIFERIASVEKTNWLPNYYVAFINTVEVFKLQDKSKASALLDKAQQALDNATAVSQNNPELMVVQALIYTAYIVQDPMTNGMKYSSKAMEQYYKAQALAPENPRVVFSKAEFEIGGAKYWGTDTKPMCAEVERSIGLFAKFKPETAFHPSWGLERAKELLANCGK</sequence>
<reference evidence="3" key="1">
    <citation type="submission" date="2013-09" db="EMBL/GenBank/DDBJ databases">
        <authorList>
            <person name="Zeng Z."/>
            <person name="Chen C."/>
        </authorList>
    </citation>
    <scope>NUCLEOTIDE SEQUENCE [LARGE SCALE GENOMIC DNA]</scope>
    <source>
        <strain evidence="3">DK69</strain>
    </source>
</reference>
<dbReference type="InterPro" id="IPR011990">
    <property type="entry name" value="TPR-like_helical_dom_sf"/>
</dbReference>
<evidence type="ECO:0000313" key="3">
    <source>
        <dbReference type="Proteomes" id="UP000030149"/>
    </source>
</evidence>
<dbReference type="Gene3D" id="1.25.40.10">
    <property type="entry name" value="Tetratricopeptide repeat domain"/>
    <property type="match status" value="1"/>
</dbReference>
<gene>
    <name evidence="2" type="ORF">Q767_02000</name>
</gene>
<evidence type="ECO:0000313" key="2">
    <source>
        <dbReference type="EMBL" id="KGO97388.1"/>
    </source>
</evidence>
<protein>
    <recommendedName>
        <fullName evidence="4">Tetratricopeptide repeat protein</fullName>
    </recommendedName>
</protein>
<comment type="caution">
    <text evidence="2">The sequence shown here is derived from an EMBL/GenBank/DDBJ whole genome shotgun (WGS) entry which is preliminary data.</text>
</comment>
<organism evidence="2 3">
    <name type="scientific">Flavobacterium enshiense DK69</name>
    <dbReference type="NCBI Taxonomy" id="1107311"/>
    <lineage>
        <taxon>Bacteria</taxon>
        <taxon>Pseudomonadati</taxon>
        <taxon>Bacteroidota</taxon>
        <taxon>Flavobacteriia</taxon>
        <taxon>Flavobacteriales</taxon>
        <taxon>Flavobacteriaceae</taxon>
        <taxon>Flavobacterium</taxon>
    </lineage>
</organism>
<dbReference type="OrthoDB" id="1150971at2"/>
<dbReference type="PATRIC" id="fig|1107311.5.peg.395"/>
<dbReference type="SUPFAM" id="SSF48452">
    <property type="entry name" value="TPR-like"/>
    <property type="match status" value="1"/>
</dbReference>
<dbReference type="EMBL" id="JRLZ01000001">
    <property type="protein sequence ID" value="KGO97388.1"/>
    <property type="molecule type" value="Genomic_DNA"/>
</dbReference>
<dbReference type="Proteomes" id="UP000030149">
    <property type="component" value="Unassembled WGS sequence"/>
</dbReference>
<dbReference type="eggNOG" id="ENOG502ZB91">
    <property type="taxonomic scope" value="Bacteria"/>
</dbReference>
<dbReference type="STRING" id="1107311.Q767_02000"/>
<dbReference type="RefSeq" id="WP_035629686.1">
    <property type="nucleotide sequence ID" value="NZ_AVCS01000015.1"/>
</dbReference>
<keyword evidence="1" id="KW-0732">Signal</keyword>
<accession>A0A0A2N0Z7</accession>
<keyword evidence="3" id="KW-1185">Reference proteome</keyword>